<dbReference type="InterPro" id="IPR045864">
    <property type="entry name" value="aa-tRNA-synth_II/BPL/LPL"/>
</dbReference>
<dbReference type="GO" id="GO:0004828">
    <property type="term" value="F:serine-tRNA ligase activity"/>
    <property type="evidence" value="ECO:0007669"/>
    <property type="project" value="UniProtKB-EC"/>
</dbReference>
<dbReference type="PRINTS" id="PR00981">
    <property type="entry name" value="TRNASYNTHSER"/>
</dbReference>
<keyword evidence="4 8" id="KW-0067">ATP-binding</keyword>
<organism evidence="11 12">
    <name type="scientific">Symbiochloris irregularis</name>
    <dbReference type="NCBI Taxonomy" id="706552"/>
    <lineage>
        <taxon>Eukaryota</taxon>
        <taxon>Viridiplantae</taxon>
        <taxon>Chlorophyta</taxon>
        <taxon>core chlorophytes</taxon>
        <taxon>Trebouxiophyceae</taxon>
        <taxon>Trebouxiales</taxon>
        <taxon>Trebouxiaceae</taxon>
        <taxon>Symbiochloris</taxon>
    </lineage>
</organism>
<evidence type="ECO:0000256" key="2">
    <source>
        <dbReference type="ARBA" id="ARBA00022598"/>
    </source>
</evidence>
<dbReference type="EC" id="6.1.1.11" evidence="1"/>
<dbReference type="InterPro" id="IPR006195">
    <property type="entry name" value="aa-tRNA-synth_II"/>
</dbReference>
<dbReference type="PROSITE" id="PS50862">
    <property type="entry name" value="AA_TRNA_LIGASE_II"/>
    <property type="match status" value="1"/>
</dbReference>
<feature type="binding site" evidence="7">
    <location>
        <position position="336"/>
    </location>
    <ligand>
        <name>L-serine</name>
        <dbReference type="ChEBI" id="CHEBI:33384"/>
    </ligand>
</feature>
<evidence type="ECO:0000256" key="4">
    <source>
        <dbReference type="ARBA" id="ARBA00022840"/>
    </source>
</evidence>
<dbReference type="InterPro" id="IPR002314">
    <property type="entry name" value="aa-tRNA-synt_IIb"/>
</dbReference>
<dbReference type="PANTHER" id="PTHR11778">
    <property type="entry name" value="SERYL-TRNA SYNTHETASE"/>
    <property type="match status" value="1"/>
</dbReference>
<dbReference type="Pfam" id="PF00587">
    <property type="entry name" value="tRNA-synt_2b"/>
    <property type="match status" value="1"/>
</dbReference>
<keyword evidence="3" id="KW-0547">Nucleotide-binding</keyword>
<dbReference type="Proteomes" id="UP001465755">
    <property type="component" value="Unassembled WGS sequence"/>
</dbReference>
<dbReference type="SUPFAM" id="SSF55681">
    <property type="entry name" value="Class II aaRS and biotin synthetases"/>
    <property type="match status" value="1"/>
</dbReference>
<dbReference type="EMBL" id="JALJOQ010000021">
    <property type="protein sequence ID" value="KAK9809278.1"/>
    <property type="molecule type" value="Genomic_DNA"/>
</dbReference>
<feature type="domain" description="Aminoacyl-transfer RNA synthetases class-II family profile" evidence="10">
    <location>
        <begin position="124"/>
        <end position="363"/>
    </location>
</feature>
<keyword evidence="5" id="KW-0030">Aminoacyl-tRNA synthetase</keyword>
<dbReference type="SUPFAM" id="SSF46589">
    <property type="entry name" value="tRNA-binding arm"/>
    <property type="match status" value="1"/>
</dbReference>
<dbReference type="PIRSF" id="PIRSF001529">
    <property type="entry name" value="Ser-tRNA-synth_IIa"/>
    <property type="match status" value="1"/>
</dbReference>
<keyword evidence="12" id="KW-1185">Reference proteome</keyword>
<accession>A0AAW1PKY1</accession>
<dbReference type="InterPro" id="IPR015866">
    <property type="entry name" value="Ser-tRNA-synth_1_N"/>
</dbReference>
<dbReference type="GO" id="GO:0006434">
    <property type="term" value="P:seryl-tRNA aminoacylation"/>
    <property type="evidence" value="ECO:0007669"/>
    <property type="project" value="InterPro"/>
</dbReference>
<evidence type="ECO:0000256" key="9">
    <source>
        <dbReference type="SAM" id="Coils"/>
    </source>
</evidence>
<reference evidence="11 12" key="1">
    <citation type="journal article" date="2024" name="Nat. Commun.">
        <title>Phylogenomics reveals the evolutionary origins of lichenization in chlorophyte algae.</title>
        <authorList>
            <person name="Puginier C."/>
            <person name="Libourel C."/>
            <person name="Otte J."/>
            <person name="Skaloud P."/>
            <person name="Haon M."/>
            <person name="Grisel S."/>
            <person name="Petersen M."/>
            <person name="Berrin J.G."/>
            <person name="Delaux P.M."/>
            <person name="Dal Grande F."/>
            <person name="Keller J."/>
        </authorList>
    </citation>
    <scope>NUCLEOTIDE SEQUENCE [LARGE SCALE GENOMIC DNA]</scope>
    <source>
        <strain evidence="11 12">SAG 2036</strain>
    </source>
</reference>
<feature type="binding site" evidence="7">
    <location>
        <position position="202"/>
    </location>
    <ligand>
        <name>L-serine</name>
        <dbReference type="ChEBI" id="CHEBI:33384"/>
    </ligand>
</feature>
<protein>
    <recommendedName>
        <fullName evidence="1">serine--tRNA ligase</fullName>
        <ecNumber evidence="1">6.1.1.11</ecNumber>
    </recommendedName>
    <alternativeName>
        <fullName evidence="6">Seryl-tRNA synthetase</fullName>
    </alternativeName>
</protein>
<gene>
    <name evidence="11" type="ORF">WJX73_000344</name>
</gene>
<proteinExistence type="predicted"/>
<keyword evidence="9" id="KW-0175">Coiled coil</keyword>
<comment type="caution">
    <text evidence="11">The sequence shown here is derived from an EMBL/GenBank/DDBJ whole genome shotgun (WGS) entry which is preliminary data.</text>
</comment>
<evidence type="ECO:0000256" key="6">
    <source>
        <dbReference type="ARBA" id="ARBA00031113"/>
    </source>
</evidence>
<dbReference type="GO" id="GO:0005524">
    <property type="term" value="F:ATP binding"/>
    <property type="evidence" value="ECO:0007669"/>
    <property type="project" value="UniProtKB-KW"/>
</dbReference>
<evidence type="ECO:0000256" key="5">
    <source>
        <dbReference type="ARBA" id="ARBA00023146"/>
    </source>
</evidence>
<evidence type="ECO:0000256" key="7">
    <source>
        <dbReference type="PIRSR" id="PIRSR001529-1"/>
    </source>
</evidence>
<feature type="binding site" evidence="7">
    <location>
        <position position="225"/>
    </location>
    <ligand>
        <name>L-serine</name>
        <dbReference type="ChEBI" id="CHEBI:33384"/>
    </ligand>
</feature>
<dbReference type="InterPro" id="IPR002317">
    <property type="entry name" value="Ser-tRNA-ligase_type_1"/>
</dbReference>
<dbReference type="Gene3D" id="3.30.930.10">
    <property type="entry name" value="Bira Bifunctional Protein, Domain 2"/>
    <property type="match status" value="1"/>
</dbReference>
<feature type="coiled-coil region" evidence="9">
    <location>
        <begin position="96"/>
        <end position="123"/>
    </location>
</feature>
<sequence length="383" mass="42546">MAKLDQDVRKSCIIPALKRKLALVTGFKASIDFRAIRENLETIRQNVRDRNSSADPDQVCNLYDEWRQLEDEAGRLRSERNQNSKAMKGKMEQERRAELIEQGKALKEQVAELEARLSHVQAALQLEGQRLPNLTHPEVPRGVLEKCGFQPRAENTQVYSIMDSSLCLTGTAEVPLGGLYMDQIIPEEQLPIKLAGFGHCFRTEAGAAGAASKGLYRVHQFSKVELFVLCTPSQSEAVLDELKAFEEDLFTQLGLHFKVLDMPTGDLGAPAYRKFDIEAWMPGLQRYGEISSASNCTDYQSRRLNIRFRPGTSPADKKSASGSKGKVSTEFVHTLNATACAVPRLIVAILENFQQADGSVLVPPPLQPFMGGMTKIRAPEQVN</sequence>
<dbReference type="AlphaFoldDB" id="A0AAW1PKY1"/>
<feature type="binding site" evidence="7">
    <location>
        <position position="171"/>
    </location>
    <ligand>
        <name>L-serine</name>
        <dbReference type="ChEBI" id="CHEBI:33384"/>
    </ligand>
</feature>
<evidence type="ECO:0000313" key="11">
    <source>
        <dbReference type="EMBL" id="KAK9809278.1"/>
    </source>
</evidence>
<evidence type="ECO:0000256" key="1">
    <source>
        <dbReference type="ARBA" id="ARBA00012840"/>
    </source>
</evidence>
<dbReference type="Pfam" id="PF02403">
    <property type="entry name" value="Seryl_tRNA_N"/>
    <property type="match status" value="1"/>
</dbReference>
<feature type="site" description="Important for serine binding" evidence="7">
    <location>
        <position position="338"/>
    </location>
</feature>
<keyword evidence="2" id="KW-0436">Ligase</keyword>
<dbReference type="InterPro" id="IPR010978">
    <property type="entry name" value="tRNA-bd_arm"/>
</dbReference>
<evidence type="ECO:0000256" key="8">
    <source>
        <dbReference type="PIRSR" id="PIRSR001529-2"/>
    </source>
</evidence>
<evidence type="ECO:0000259" key="10">
    <source>
        <dbReference type="PROSITE" id="PS50862"/>
    </source>
</evidence>
<name>A0AAW1PKY1_9CHLO</name>
<feature type="binding site" evidence="8">
    <location>
        <begin position="202"/>
        <end position="204"/>
    </location>
    <ligand>
        <name>ATP</name>
        <dbReference type="ChEBI" id="CHEBI:30616"/>
    </ligand>
</feature>
<feature type="binding site" evidence="8">
    <location>
        <begin position="218"/>
        <end position="221"/>
    </location>
    <ligand>
        <name>ATP</name>
        <dbReference type="ChEBI" id="CHEBI:30616"/>
    </ligand>
</feature>
<evidence type="ECO:0000256" key="3">
    <source>
        <dbReference type="ARBA" id="ARBA00022741"/>
    </source>
</evidence>
<evidence type="ECO:0000313" key="12">
    <source>
        <dbReference type="Proteomes" id="UP001465755"/>
    </source>
</evidence>
<feature type="binding site" evidence="8">
    <location>
        <begin position="289"/>
        <end position="292"/>
    </location>
    <ligand>
        <name>ATP</name>
        <dbReference type="ChEBI" id="CHEBI:30616"/>
    </ligand>
</feature>